<evidence type="ECO:0000313" key="8">
    <source>
        <dbReference type="Proteomes" id="UP000630149"/>
    </source>
</evidence>
<sequence length="276" mass="32257">MTNKKEATDHFATLILKIKNMSGLDFSQYRPSCLKRRIDSRLRLINLQSYEDYLTFLDLNPSEIDALLNYLTINLTEFYRDKEAWNIIAHEVAPSIIEEKATERRSSINIWSAGSSSGEEAYTLAMIFLEALGKQKKEFSLMIYGTDIDVASLERAKAGRYPAKNLEFLPKSMLKRYFIQDNEDYVVSPLLKKVTQFQRHDLISSKPLKSMDLIVCRNVLIYFNRPLQANIFEMFHQSLKKNGFLMLGKTEFLLSNVAHRFEIYHLRERIYKKITN</sequence>
<reference evidence="7" key="1">
    <citation type="journal article" date="2014" name="Int. J. Syst. Evol. Microbiol.">
        <title>Complete genome sequence of Corynebacterium casei LMG S-19264T (=DSM 44701T), isolated from a smear-ripened cheese.</title>
        <authorList>
            <consortium name="US DOE Joint Genome Institute (JGI-PGF)"/>
            <person name="Walter F."/>
            <person name="Albersmeier A."/>
            <person name="Kalinowski J."/>
            <person name="Ruckert C."/>
        </authorList>
    </citation>
    <scope>NUCLEOTIDE SEQUENCE</scope>
    <source>
        <strain evidence="7">JCM 13919</strain>
    </source>
</reference>
<keyword evidence="4" id="KW-0808">Transferase</keyword>
<protein>
    <recommendedName>
        <fullName evidence="2">protein-glutamate O-methyltransferase</fullName>
        <ecNumber evidence="2">2.1.1.80</ecNumber>
    </recommendedName>
</protein>
<evidence type="ECO:0000256" key="3">
    <source>
        <dbReference type="ARBA" id="ARBA00022603"/>
    </source>
</evidence>
<dbReference type="PANTHER" id="PTHR24422">
    <property type="entry name" value="CHEMOTAXIS PROTEIN METHYLTRANSFERASE"/>
    <property type="match status" value="1"/>
</dbReference>
<keyword evidence="3" id="KW-0489">Methyltransferase</keyword>
<evidence type="ECO:0000313" key="7">
    <source>
        <dbReference type="EMBL" id="GGI78140.1"/>
    </source>
</evidence>
<keyword evidence="8" id="KW-1185">Reference proteome</keyword>
<evidence type="ECO:0000256" key="1">
    <source>
        <dbReference type="ARBA" id="ARBA00001541"/>
    </source>
</evidence>
<organism evidence="7 8">
    <name type="scientific">Legionella impletisoli</name>
    <dbReference type="NCBI Taxonomy" id="343510"/>
    <lineage>
        <taxon>Bacteria</taxon>
        <taxon>Pseudomonadati</taxon>
        <taxon>Pseudomonadota</taxon>
        <taxon>Gammaproteobacteria</taxon>
        <taxon>Legionellales</taxon>
        <taxon>Legionellaceae</taxon>
        <taxon>Legionella</taxon>
    </lineage>
</organism>
<dbReference type="RefSeq" id="WP_131775588.1">
    <property type="nucleotide sequence ID" value="NZ_BMOB01000001.1"/>
</dbReference>
<dbReference type="Gene3D" id="3.40.50.150">
    <property type="entry name" value="Vaccinia Virus protein VP39"/>
    <property type="match status" value="1"/>
</dbReference>
<dbReference type="Pfam" id="PF03705">
    <property type="entry name" value="CheR_N"/>
    <property type="match status" value="1"/>
</dbReference>
<dbReference type="PANTHER" id="PTHR24422:SF10">
    <property type="entry name" value="CHEMOTAXIS PROTEIN METHYLTRANSFERASE 2"/>
    <property type="match status" value="1"/>
</dbReference>
<evidence type="ECO:0000259" key="6">
    <source>
        <dbReference type="PROSITE" id="PS50123"/>
    </source>
</evidence>
<comment type="caution">
    <text evidence="7">The sequence shown here is derived from an EMBL/GenBank/DDBJ whole genome shotgun (WGS) entry which is preliminary data.</text>
</comment>
<dbReference type="InterPro" id="IPR000780">
    <property type="entry name" value="CheR_MeTrfase"/>
</dbReference>
<dbReference type="InterPro" id="IPR036804">
    <property type="entry name" value="CheR_N_sf"/>
</dbReference>
<dbReference type="SUPFAM" id="SSF47757">
    <property type="entry name" value="Chemotaxis receptor methyltransferase CheR, N-terminal domain"/>
    <property type="match status" value="1"/>
</dbReference>
<dbReference type="PRINTS" id="PR00996">
    <property type="entry name" value="CHERMTFRASE"/>
</dbReference>
<comment type="catalytic activity">
    <reaction evidence="1">
        <text>L-glutamyl-[protein] + S-adenosyl-L-methionine = [protein]-L-glutamate 5-O-methyl ester + S-adenosyl-L-homocysteine</text>
        <dbReference type="Rhea" id="RHEA:24452"/>
        <dbReference type="Rhea" id="RHEA-COMP:10208"/>
        <dbReference type="Rhea" id="RHEA-COMP:10311"/>
        <dbReference type="ChEBI" id="CHEBI:29973"/>
        <dbReference type="ChEBI" id="CHEBI:57856"/>
        <dbReference type="ChEBI" id="CHEBI:59789"/>
        <dbReference type="ChEBI" id="CHEBI:82795"/>
        <dbReference type="EC" id="2.1.1.80"/>
    </reaction>
</comment>
<dbReference type="InterPro" id="IPR022642">
    <property type="entry name" value="CheR_C"/>
</dbReference>
<dbReference type="EC" id="2.1.1.80" evidence="2"/>
<dbReference type="InterPro" id="IPR050903">
    <property type="entry name" value="Bact_Chemotaxis_MeTrfase"/>
</dbReference>
<gene>
    <name evidence="7" type="ORF">GCM10007966_03560</name>
</gene>
<name>A0A917N963_9GAMM</name>
<dbReference type="PROSITE" id="PS50123">
    <property type="entry name" value="CHER"/>
    <property type="match status" value="1"/>
</dbReference>
<feature type="domain" description="CheR-type methyltransferase" evidence="6">
    <location>
        <begin position="1"/>
        <end position="262"/>
    </location>
</feature>
<reference evidence="7" key="2">
    <citation type="submission" date="2020-09" db="EMBL/GenBank/DDBJ databases">
        <authorList>
            <person name="Sun Q."/>
            <person name="Ohkuma M."/>
        </authorList>
    </citation>
    <scope>NUCLEOTIDE SEQUENCE</scope>
    <source>
        <strain evidence="7">JCM 13919</strain>
    </source>
</reference>
<keyword evidence="5" id="KW-0949">S-adenosyl-L-methionine</keyword>
<dbReference type="SUPFAM" id="SSF53335">
    <property type="entry name" value="S-adenosyl-L-methionine-dependent methyltransferases"/>
    <property type="match status" value="1"/>
</dbReference>
<dbReference type="InterPro" id="IPR029063">
    <property type="entry name" value="SAM-dependent_MTases_sf"/>
</dbReference>
<dbReference type="Proteomes" id="UP000630149">
    <property type="component" value="Unassembled WGS sequence"/>
</dbReference>
<dbReference type="SMART" id="SM00138">
    <property type="entry name" value="MeTrc"/>
    <property type="match status" value="1"/>
</dbReference>
<dbReference type="GO" id="GO:0008983">
    <property type="term" value="F:protein-glutamate O-methyltransferase activity"/>
    <property type="evidence" value="ECO:0007669"/>
    <property type="project" value="UniProtKB-EC"/>
</dbReference>
<dbReference type="Gene3D" id="1.10.155.10">
    <property type="entry name" value="Chemotaxis receptor methyltransferase CheR, N-terminal domain"/>
    <property type="match status" value="1"/>
</dbReference>
<evidence type="ECO:0000256" key="4">
    <source>
        <dbReference type="ARBA" id="ARBA00022679"/>
    </source>
</evidence>
<accession>A0A917N963</accession>
<dbReference type="AlphaFoldDB" id="A0A917N963"/>
<dbReference type="Pfam" id="PF01739">
    <property type="entry name" value="CheR"/>
    <property type="match status" value="1"/>
</dbReference>
<dbReference type="OrthoDB" id="9816309at2"/>
<evidence type="ECO:0000256" key="5">
    <source>
        <dbReference type="ARBA" id="ARBA00022691"/>
    </source>
</evidence>
<dbReference type="GO" id="GO:0032259">
    <property type="term" value="P:methylation"/>
    <property type="evidence" value="ECO:0007669"/>
    <property type="project" value="UniProtKB-KW"/>
</dbReference>
<evidence type="ECO:0000256" key="2">
    <source>
        <dbReference type="ARBA" id="ARBA00012534"/>
    </source>
</evidence>
<dbReference type="EMBL" id="BMOB01000001">
    <property type="protein sequence ID" value="GGI78140.1"/>
    <property type="molecule type" value="Genomic_DNA"/>
</dbReference>
<dbReference type="InterPro" id="IPR022641">
    <property type="entry name" value="CheR_N"/>
</dbReference>
<proteinExistence type="predicted"/>